<organism evidence="3">
    <name type="scientific">Soboliphyme baturini</name>
    <dbReference type="NCBI Taxonomy" id="241478"/>
    <lineage>
        <taxon>Eukaryota</taxon>
        <taxon>Metazoa</taxon>
        <taxon>Ecdysozoa</taxon>
        <taxon>Nematoda</taxon>
        <taxon>Enoplea</taxon>
        <taxon>Dorylaimia</taxon>
        <taxon>Dioctophymatida</taxon>
        <taxon>Dioctophymatoidea</taxon>
        <taxon>Soboliphymatidae</taxon>
        <taxon>Soboliphyme</taxon>
    </lineage>
</organism>
<dbReference type="EMBL" id="UZAM01011914">
    <property type="protein sequence ID" value="VDP18965.1"/>
    <property type="molecule type" value="Genomic_DNA"/>
</dbReference>
<evidence type="ECO:0000313" key="3">
    <source>
        <dbReference type="WBParaSite" id="SBAD_0000905501-mRNA-1"/>
    </source>
</evidence>
<dbReference type="WBParaSite" id="SBAD_0000905501-mRNA-1">
    <property type="protein sequence ID" value="SBAD_0000905501-mRNA-1"/>
    <property type="gene ID" value="SBAD_0000905501"/>
</dbReference>
<accession>A0A183IYP2</accession>
<evidence type="ECO:0000313" key="2">
    <source>
        <dbReference type="Proteomes" id="UP000270296"/>
    </source>
</evidence>
<dbReference type="AlphaFoldDB" id="A0A183IYP2"/>
<keyword evidence="2" id="KW-1185">Reference proteome</keyword>
<protein>
    <submittedName>
        <fullName evidence="3">Secreted protein</fullName>
    </submittedName>
</protein>
<evidence type="ECO:0000313" key="1">
    <source>
        <dbReference type="EMBL" id="VDP18965.1"/>
    </source>
</evidence>
<reference evidence="3" key="1">
    <citation type="submission" date="2016-06" db="UniProtKB">
        <authorList>
            <consortium name="WormBaseParasite"/>
        </authorList>
    </citation>
    <scope>IDENTIFICATION</scope>
</reference>
<proteinExistence type="predicted"/>
<reference evidence="1 2" key="2">
    <citation type="submission" date="2018-11" db="EMBL/GenBank/DDBJ databases">
        <authorList>
            <consortium name="Pathogen Informatics"/>
        </authorList>
    </citation>
    <scope>NUCLEOTIDE SEQUENCE [LARGE SCALE GENOMIC DNA]</scope>
</reference>
<dbReference type="Proteomes" id="UP000270296">
    <property type="component" value="Unassembled WGS sequence"/>
</dbReference>
<name>A0A183IYP2_9BILA</name>
<sequence length="114" mass="13258">RTCVSWSLGKTKRQLTDSTWRTADQNVTKVVTAFRGGIRCLLVILRMSLTTNRPSKHVMDSGQCRLITVNNQNTVDRCDRIRTRRDPQGGNFYTLFERGDFRPTPARRRRVNEM</sequence>
<gene>
    <name evidence="1" type="ORF">SBAD_LOCUS8740</name>
</gene>